<gene>
    <name evidence="1" type="ORF">RPERSI_LOCUS27375</name>
</gene>
<protein>
    <submittedName>
        <fullName evidence="1">33382_t:CDS:1</fullName>
    </submittedName>
</protein>
<dbReference type="EMBL" id="CAJVQC010096374">
    <property type="protein sequence ID" value="CAG8828950.1"/>
    <property type="molecule type" value="Genomic_DNA"/>
</dbReference>
<organism evidence="1 2">
    <name type="scientific">Racocetra persica</name>
    <dbReference type="NCBI Taxonomy" id="160502"/>
    <lineage>
        <taxon>Eukaryota</taxon>
        <taxon>Fungi</taxon>
        <taxon>Fungi incertae sedis</taxon>
        <taxon>Mucoromycota</taxon>
        <taxon>Glomeromycotina</taxon>
        <taxon>Glomeromycetes</taxon>
        <taxon>Diversisporales</taxon>
        <taxon>Gigasporaceae</taxon>
        <taxon>Racocetra</taxon>
    </lineage>
</organism>
<evidence type="ECO:0000313" key="1">
    <source>
        <dbReference type="EMBL" id="CAG8828950.1"/>
    </source>
</evidence>
<reference evidence="1" key="1">
    <citation type="submission" date="2021-06" db="EMBL/GenBank/DDBJ databases">
        <authorList>
            <person name="Kallberg Y."/>
            <person name="Tangrot J."/>
            <person name="Rosling A."/>
        </authorList>
    </citation>
    <scope>NUCLEOTIDE SEQUENCE</scope>
    <source>
        <strain evidence="1">MA461A</strain>
    </source>
</reference>
<evidence type="ECO:0000313" key="2">
    <source>
        <dbReference type="Proteomes" id="UP000789920"/>
    </source>
</evidence>
<sequence length="59" mass="6751">KNIDDTDEVSTSNTVEDNETNVYKAVKDTEVNVKNYFDEVYRGCVDLEDLNTNSEMITI</sequence>
<feature type="non-terminal residue" evidence="1">
    <location>
        <position position="1"/>
    </location>
</feature>
<name>A0ACA9S7K0_9GLOM</name>
<comment type="caution">
    <text evidence="1">The sequence shown here is derived from an EMBL/GenBank/DDBJ whole genome shotgun (WGS) entry which is preliminary data.</text>
</comment>
<keyword evidence="2" id="KW-1185">Reference proteome</keyword>
<dbReference type="Proteomes" id="UP000789920">
    <property type="component" value="Unassembled WGS sequence"/>
</dbReference>
<accession>A0ACA9S7K0</accession>
<proteinExistence type="predicted"/>
<feature type="non-terminal residue" evidence="1">
    <location>
        <position position="59"/>
    </location>
</feature>